<protein>
    <submittedName>
        <fullName evidence="2">Uncharacterized protein</fullName>
    </submittedName>
</protein>
<evidence type="ECO:0000313" key="1">
    <source>
        <dbReference type="EMBL" id="QJA65272.1"/>
    </source>
</evidence>
<dbReference type="EMBL" id="MT142521">
    <property type="protein sequence ID" value="QJA83972.1"/>
    <property type="molecule type" value="Genomic_DNA"/>
</dbReference>
<dbReference type="EMBL" id="MT141535">
    <property type="protein sequence ID" value="QJA65272.1"/>
    <property type="molecule type" value="Genomic_DNA"/>
</dbReference>
<name>A0A6M3KQ53_9ZZZZ</name>
<proteinExistence type="predicted"/>
<reference evidence="2" key="1">
    <citation type="submission" date="2020-03" db="EMBL/GenBank/DDBJ databases">
        <title>The deep terrestrial virosphere.</title>
        <authorList>
            <person name="Holmfeldt K."/>
            <person name="Nilsson E."/>
            <person name="Simone D."/>
            <person name="Lopez-Fernandez M."/>
            <person name="Wu X."/>
            <person name="de Brujin I."/>
            <person name="Lundin D."/>
            <person name="Andersson A."/>
            <person name="Bertilsson S."/>
            <person name="Dopson M."/>
        </authorList>
    </citation>
    <scope>NUCLEOTIDE SEQUENCE</scope>
    <source>
        <strain evidence="2">MM415A00243</strain>
        <strain evidence="1">MM415B00422</strain>
        <strain evidence="3">TM448B01581</strain>
    </source>
</reference>
<accession>A0A6M3KQ53</accession>
<organism evidence="2">
    <name type="scientific">viral metagenome</name>
    <dbReference type="NCBI Taxonomy" id="1070528"/>
    <lineage>
        <taxon>unclassified sequences</taxon>
        <taxon>metagenomes</taxon>
        <taxon>organismal metagenomes</taxon>
    </lineage>
</organism>
<gene>
    <name evidence="2" type="ORF">MM415A00243_0034</name>
    <name evidence="1" type="ORF">MM415B00422_0034</name>
    <name evidence="3" type="ORF">TM448B01581_0012</name>
</gene>
<dbReference type="EMBL" id="MT144787">
    <property type="protein sequence ID" value="QJH99417.1"/>
    <property type="molecule type" value="Genomic_DNA"/>
</dbReference>
<evidence type="ECO:0000313" key="2">
    <source>
        <dbReference type="EMBL" id="QJA83972.1"/>
    </source>
</evidence>
<evidence type="ECO:0000313" key="3">
    <source>
        <dbReference type="EMBL" id="QJH99417.1"/>
    </source>
</evidence>
<dbReference type="AlphaFoldDB" id="A0A6M3KQ53"/>
<sequence length="65" mass="7544">MISLDGHLTLDEVFRCLDHDRIGRVHLATLAWEGDEYAVIGDPGNGLRVLKRSEWERIRREDMLP</sequence>